<dbReference type="InterPro" id="IPR001387">
    <property type="entry name" value="Cro/C1-type_HTH"/>
</dbReference>
<reference evidence="1" key="1">
    <citation type="submission" date="2023-02" db="EMBL/GenBank/DDBJ databases">
        <title>Actinokineospora globicatena NBRC 15670.</title>
        <authorList>
            <person name="Ichikawa N."/>
            <person name="Sato H."/>
            <person name="Tonouchi N."/>
        </authorList>
    </citation>
    <scope>NUCLEOTIDE SEQUENCE</scope>
    <source>
        <strain evidence="1">NBRC 15670</strain>
    </source>
</reference>
<keyword evidence="2" id="KW-1185">Reference proteome</keyword>
<name>A0A9W6QIS4_9PSEU</name>
<dbReference type="InterPro" id="IPR010982">
    <property type="entry name" value="Lambda_DNA-bd_dom_sf"/>
</dbReference>
<dbReference type="Pfam" id="PF13560">
    <property type="entry name" value="HTH_31"/>
    <property type="match status" value="1"/>
</dbReference>
<dbReference type="SUPFAM" id="SSF47413">
    <property type="entry name" value="lambda repressor-like DNA-binding domains"/>
    <property type="match status" value="1"/>
</dbReference>
<protein>
    <recommendedName>
        <fullName evidence="3">Helix-turn-helix domain-containing protein</fullName>
    </recommendedName>
</protein>
<dbReference type="RefSeq" id="WP_285608077.1">
    <property type="nucleotide sequence ID" value="NZ_BSSD01000001.1"/>
</dbReference>
<evidence type="ECO:0008006" key="3">
    <source>
        <dbReference type="Google" id="ProtNLM"/>
    </source>
</evidence>
<evidence type="ECO:0000313" key="2">
    <source>
        <dbReference type="Proteomes" id="UP001165042"/>
    </source>
</evidence>
<dbReference type="AlphaFoldDB" id="A0A9W6QIS4"/>
<organism evidence="1 2">
    <name type="scientific">Actinokineospora globicatena</name>
    <dbReference type="NCBI Taxonomy" id="103729"/>
    <lineage>
        <taxon>Bacteria</taxon>
        <taxon>Bacillati</taxon>
        <taxon>Actinomycetota</taxon>
        <taxon>Actinomycetes</taxon>
        <taxon>Pseudonocardiales</taxon>
        <taxon>Pseudonocardiaceae</taxon>
        <taxon>Actinokineospora</taxon>
    </lineage>
</organism>
<dbReference type="GO" id="GO:0003677">
    <property type="term" value="F:DNA binding"/>
    <property type="evidence" value="ECO:0007669"/>
    <property type="project" value="InterPro"/>
</dbReference>
<dbReference type="Proteomes" id="UP001165042">
    <property type="component" value="Unassembled WGS sequence"/>
</dbReference>
<dbReference type="CDD" id="cd00093">
    <property type="entry name" value="HTH_XRE"/>
    <property type="match status" value="1"/>
</dbReference>
<sequence length="291" mass="32830">MPEQPTPQDVFASYLRDLQAQYGQPTDKELARRAGWSRSTVYELLHGRRLPTWEQVRALLHACADGDAAGLETQFRQRWLAARKEMDAHKHGLATATAPPVEAVGEAFERAHTATTMVPATYYRDNPEFYRAGAQRVVSARAEVRLTYVRQYPPTVFTTPASAEYFAAILGWARRRDGSQRTVRRIIGVPHRDDGPDSAMVAWLREHHEQTVEIFNYEAAVMPWYTAGDGINMALFDNETAFLAFSGGGRQKLNGFSIDGSAFVEYFITHFDQLWATLEPVETYLRGIGQV</sequence>
<evidence type="ECO:0000313" key="1">
    <source>
        <dbReference type="EMBL" id="GLW90237.1"/>
    </source>
</evidence>
<proteinExistence type="predicted"/>
<accession>A0A9W6QIS4</accession>
<dbReference type="EMBL" id="BSSD01000001">
    <property type="protein sequence ID" value="GLW90237.1"/>
    <property type="molecule type" value="Genomic_DNA"/>
</dbReference>
<gene>
    <name evidence="1" type="ORF">Aglo03_10530</name>
</gene>
<comment type="caution">
    <text evidence="1">The sequence shown here is derived from an EMBL/GenBank/DDBJ whole genome shotgun (WGS) entry which is preliminary data.</text>
</comment>